<evidence type="ECO:0000313" key="1">
    <source>
        <dbReference type="EMBL" id="OUI91442.1"/>
    </source>
</evidence>
<reference evidence="2" key="1">
    <citation type="submission" date="2014-06" db="EMBL/GenBank/DDBJ databases">
        <authorList>
            <person name="Winans N.J."/>
            <person name="Newell P.D."/>
            <person name="Douglas A.E."/>
        </authorList>
    </citation>
    <scope>NUCLEOTIDE SEQUENCE [LARGE SCALE GENOMIC DNA]</scope>
</reference>
<evidence type="ECO:0000313" key="2">
    <source>
        <dbReference type="Proteomes" id="UP000194641"/>
    </source>
</evidence>
<dbReference type="RefSeq" id="WP_086659917.1">
    <property type="nucleotide sequence ID" value="NZ_JBJJWX010000021.1"/>
</dbReference>
<dbReference type="AlphaFoldDB" id="A0A252AP29"/>
<accession>A0A252AP29</accession>
<name>A0A252AP29_9PROT</name>
<dbReference type="Proteomes" id="UP000194641">
    <property type="component" value="Unassembled WGS sequence"/>
</dbReference>
<organism evidence="1 2">
    <name type="scientific">Acetobacter indonesiensis</name>
    <dbReference type="NCBI Taxonomy" id="104101"/>
    <lineage>
        <taxon>Bacteria</taxon>
        <taxon>Pseudomonadati</taxon>
        <taxon>Pseudomonadota</taxon>
        <taxon>Alphaproteobacteria</taxon>
        <taxon>Acetobacterales</taxon>
        <taxon>Acetobacteraceae</taxon>
        <taxon>Acetobacter</taxon>
    </lineage>
</organism>
<proteinExistence type="predicted"/>
<gene>
    <name evidence="1" type="ORF">HK17_11670</name>
</gene>
<dbReference type="EMBL" id="JOPA01000036">
    <property type="protein sequence ID" value="OUI91442.1"/>
    <property type="molecule type" value="Genomic_DNA"/>
</dbReference>
<comment type="caution">
    <text evidence="1">The sequence shown here is derived from an EMBL/GenBank/DDBJ whole genome shotgun (WGS) entry which is preliminary data.</text>
</comment>
<protein>
    <submittedName>
        <fullName evidence="1">Uncharacterized protein</fullName>
    </submittedName>
</protein>
<sequence>MADEKPRPVDIAWVVEELRFTANENAQGMPLEVLLRRNESPEYEGAWLLVQWWRRLKELAPDNPDAAGMLSLVTGTITEEEWPEDGLNPHPLLKLLPKS</sequence>